<keyword evidence="7 9" id="KW-0472">Membrane</keyword>
<evidence type="ECO:0000256" key="6">
    <source>
        <dbReference type="ARBA" id="ARBA00022989"/>
    </source>
</evidence>
<evidence type="ECO:0000256" key="1">
    <source>
        <dbReference type="ARBA" id="ARBA00004141"/>
    </source>
</evidence>
<comment type="subcellular location">
    <subcellularLocation>
        <location evidence="1">Membrane</location>
        <topology evidence="1">Multi-pass membrane protein</topology>
    </subcellularLocation>
</comment>
<evidence type="ECO:0000256" key="5">
    <source>
        <dbReference type="ARBA" id="ARBA00022842"/>
    </source>
</evidence>
<evidence type="ECO:0000256" key="8">
    <source>
        <dbReference type="SAM" id="MobiDB-lite"/>
    </source>
</evidence>
<evidence type="ECO:0000256" key="7">
    <source>
        <dbReference type="ARBA" id="ARBA00023136"/>
    </source>
</evidence>
<comment type="similarity">
    <text evidence="2">Belongs to the SLC41A transporter family.</text>
</comment>
<feature type="transmembrane region" description="Helical" evidence="9">
    <location>
        <begin position="203"/>
        <end position="224"/>
    </location>
</feature>
<protein>
    <submittedName>
        <fullName evidence="11">G9982 protein</fullName>
    </submittedName>
</protein>
<name>A0ABP1G450_9CHLO</name>
<dbReference type="Proteomes" id="UP001497392">
    <property type="component" value="Unassembled WGS sequence"/>
</dbReference>
<gene>
    <name evidence="11" type="primary">g9982</name>
    <name evidence="11" type="ORF">VP750_LOCUS8982</name>
</gene>
<dbReference type="InterPro" id="IPR006667">
    <property type="entry name" value="SLC41_membr_dom"/>
</dbReference>
<evidence type="ECO:0000256" key="9">
    <source>
        <dbReference type="SAM" id="Phobius"/>
    </source>
</evidence>
<feature type="transmembrane region" description="Helical" evidence="9">
    <location>
        <begin position="172"/>
        <end position="191"/>
    </location>
</feature>
<organism evidence="11 12">
    <name type="scientific">Coccomyxa viridis</name>
    <dbReference type="NCBI Taxonomy" id="1274662"/>
    <lineage>
        <taxon>Eukaryota</taxon>
        <taxon>Viridiplantae</taxon>
        <taxon>Chlorophyta</taxon>
        <taxon>core chlorophytes</taxon>
        <taxon>Trebouxiophyceae</taxon>
        <taxon>Trebouxiophyceae incertae sedis</taxon>
        <taxon>Coccomyxaceae</taxon>
        <taxon>Coccomyxa</taxon>
    </lineage>
</organism>
<evidence type="ECO:0000313" key="11">
    <source>
        <dbReference type="EMBL" id="CAL5227076.1"/>
    </source>
</evidence>
<feature type="region of interest" description="Disordered" evidence="8">
    <location>
        <begin position="1"/>
        <end position="22"/>
    </location>
</feature>
<comment type="caution">
    <text evidence="11">The sequence shown here is derived from an EMBL/GenBank/DDBJ whole genome shotgun (WGS) entry which is preliminary data.</text>
</comment>
<dbReference type="EMBL" id="CAXHTA020000017">
    <property type="protein sequence ID" value="CAL5227076.1"/>
    <property type="molecule type" value="Genomic_DNA"/>
</dbReference>
<evidence type="ECO:0000256" key="3">
    <source>
        <dbReference type="ARBA" id="ARBA00022448"/>
    </source>
</evidence>
<evidence type="ECO:0000313" key="12">
    <source>
        <dbReference type="Proteomes" id="UP001497392"/>
    </source>
</evidence>
<dbReference type="PANTHER" id="PTHR41394">
    <property type="entry name" value="MAGNESIUM TRANSPORTER MGTE"/>
    <property type="match status" value="1"/>
</dbReference>
<keyword evidence="3" id="KW-0813">Transport</keyword>
<keyword evidence="6 9" id="KW-1133">Transmembrane helix</keyword>
<accession>A0ABP1G450</accession>
<proteinExistence type="inferred from homology"/>
<keyword evidence="5" id="KW-0460">Magnesium</keyword>
<evidence type="ECO:0000259" key="10">
    <source>
        <dbReference type="Pfam" id="PF01769"/>
    </source>
</evidence>
<keyword evidence="4 9" id="KW-0812">Transmembrane</keyword>
<evidence type="ECO:0000256" key="2">
    <source>
        <dbReference type="ARBA" id="ARBA00009749"/>
    </source>
</evidence>
<dbReference type="InterPro" id="IPR036739">
    <property type="entry name" value="SLC41_membr_dom_sf"/>
</dbReference>
<dbReference type="SUPFAM" id="SSF161093">
    <property type="entry name" value="MgtE membrane domain-like"/>
    <property type="match status" value="1"/>
</dbReference>
<evidence type="ECO:0000256" key="4">
    <source>
        <dbReference type="ARBA" id="ARBA00022692"/>
    </source>
</evidence>
<feature type="domain" description="SLC41A/MgtE integral membrane" evidence="10">
    <location>
        <begin position="130"/>
        <end position="251"/>
    </location>
</feature>
<feature type="compositionally biased region" description="Polar residues" evidence="8">
    <location>
        <begin position="1"/>
        <end position="13"/>
    </location>
</feature>
<keyword evidence="12" id="KW-1185">Reference proteome</keyword>
<dbReference type="Gene3D" id="1.10.357.20">
    <property type="entry name" value="SLC41 divalent cation transporters, integral membrane domain"/>
    <property type="match status" value="1"/>
</dbReference>
<sequence>MQSKSSGKGTSPPTARVWVNATWSPDAPAKKRTLSLSAAERGNAPVSDYQAEEQYLAEQREAELCDSGLPDTEVCDVLHIPPRDSEVVSEAWSRGRWLLGLLVLQSMSSFVLDSYQELLRNHLVVTLFLTMLVGAGGNAGNQSAIKVIRGLATGRIKLTTAAIKQTVAQQSLVGLLLASGLTVAGFARVYITDGSLMDSVAISASLFCIVMSSVLTGTALPFGLAMMGIDPANAGTSVQVLCDIAGCLITCLTCKLILEQASGILLAAG</sequence>
<dbReference type="Pfam" id="PF01769">
    <property type="entry name" value="MgtE"/>
    <property type="match status" value="1"/>
</dbReference>
<dbReference type="PANTHER" id="PTHR41394:SF5">
    <property type="entry name" value="SLC41A_MGTE INTEGRAL MEMBRANE DOMAIN-CONTAINING PROTEIN"/>
    <property type="match status" value="1"/>
</dbReference>
<reference evidence="11 12" key="1">
    <citation type="submission" date="2024-06" db="EMBL/GenBank/DDBJ databases">
        <authorList>
            <person name="Kraege A."/>
            <person name="Thomma B."/>
        </authorList>
    </citation>
    <scope>NUCLEOTIDE SEQUENCE [LARGE SCALE GENOMIC DNA]</scope>
</reference>